<evidence type="ECO:0000313" key="1">
    <source>
        <dbReference type="EMBL" id="ONM25184.1"/>
    </source>
</evidence>
<reference evidence="1" key="1">
    <citation type="submission" date="2015-12" db="EMBL/GenBank/DDBJ databases">
        <title>Update maize B73 reference genome by single molecule sequencing technologies.</title>
        <authorList>
            <consortium name="Maize Genome Sequencing Project"/>
            <person name="Ware D."/>
        </authorList>
    </citation>
    <scope>NUCLEOTIDE SEQUENCE [LARGE SCALE GENOMIC DNA]</scope>
    <source>
        <tissue evidence="1">Seedling</tissue>
    </source>
</reference>
<dbReference type="AlphaFoldDB" id="A0A1D6F137"/>
<dbReference type="PANTHER" id="PTHR37229:SF2">
    <property type="entry name" value="6,7-DIMETHYL-8-RIBITYLLUMAZINE SYNTHASE"/>
    <property type="match status" value="1"/>
</dbReference>
<dbReference type="ExpressionAtlas" id="A0A1D6F137">
    <property type="expression patterns" value="baseline and differential"/>
</dbReference>
<dbReference type="OMA" id="YLRERSC"/>
<protein>
    <submittedName>
        <fullName evidence="1">Uncharacterized protein</fullName>
    </submittedName>
</protein>
<dbReference type="FunCoup" id="A0A1D6F137">
    <property type="interactions" value="2911"/>
</dbReference>
<gene>
    <name evidence="1" type="ORF">ZEAMMB73_Zm00001d006834</name>
</gene>
<dbReference type="IntAct" id="A0A1D6F137">
    <property type="interactions" value="1"/>
</dbReference>
<organism evidence="1">
    <name type="scientific">Zea mays</name>
    <name type="common">Maize</name>
    <dbReference type="NCBI Taxonomy" id="4577"/>
    <lineage>
        <taxon>Eukaryota</taxon>
        <taxon>Viridiplantae</taxon>
        <taxon>Streptophyta</taxon>
        <taxon>Embryophyta</taxon>
        <taxon>Tracheophyta</taxon>
        <taxon>Spermatophyta</taxon>
        <taxon>Magnoliopsida</taxon>
        <taxon>Liliopsida</taxon>
        <taxon>Poales</taxon>
        <taxon>Poaceae</taxon>
        <taxon>PACMAD clade</taxon>
        <taxon>Panicoideae</taxon>
        <taxon>Andropogonodae</taxon>
        <taxon>Andropogoneae</taxon>
        <taxon>Tripsacinae</taxon>
        <taxon>Zea</taxon>
    </lineage>
</organism>
<dbReference type="EMBL" id="CM007648">
    <property type="protein sequence ID" value="ONM25184.1"/>
    <property type="molecule type" value="Genomic_DNA"/>
</dbReference>
<proteinExistence type="predicted"/>
<sequence length="262" mass="28261">MLAYLLHAPATAVAVAAAPCASYLRSLPPAKTPFLPSLPRPVSPRRAAAAFAFSPAAAAAPIAASLLQGPVLVWAGRLCIYYALLHVGLAGSPRNPFLSHEIGGEDGAGDSDLGFSKWAEKLRGGASGFVHFSKSCLLDCEKDAQHKGKLTSKWKPTTKGTLKRTYRVRSTDEGRRVLKEIASVLSQDDHFVDASSHKGCQVRRESAHGESVCCYNVRALFDELPTPHLLLEITPFPAGQLTDNDYRKAERLEMVLRLSASI</sequence>
<dbReference type="InParanoid" id="A0A1D6F137"/>
<dbReference type="PANTHER" id="PTHR37229">
    <property type="entry name" value="6,7-DIMETHYL-8-RIBITYLLUMAZINE SYNTHASE"/>
    <property type="match status" value="1"/>
</dbReference>
<name>A0A1D6F137_MAIZE</name>
<accession>A0A1D6F137</accession>